<keyword evidence="3" id="KW-1185">Reference proteome</keyword>
<protein>
    <submittedName>
        <fullName evidence="2">Uncharacterized protein</fullName>
    </submittedName>
</protein>
<feature type="region of interest" description="Disordered" evidence="1">
    <location>
        <begin position="81"/>
        <end position="112"/>
    </location>
</feature>
<dbReference type="RefSeq" id="WP_160553910.1">
    <property type="nucleotide sequence ID" value="NZ_CP047650.1"/>
</dbReference>
<gene>
    <name evidence="2" type="ORF">GT347_20215</name>
</gene>
<proteinExistence type="predicted"/>
<evidence type="ECO:0000313" key="2">
    <source>
        <dbReference type="EMBL" id="QHJ00100.1"/>
    </source>
</evidence>
<accession>A0A857JAN1</accession>
<organism evidence="2 3">
    <name type="scientific">Xylophilus rhododendri</name>
    <dbReference type="NCBI Taxonomy" id="2697032"/>
    <lineage>
        <taxon>Bacteria</taxon>
        <taxon>Pseudomonadati</taxon>
        <taxon>Pseudomonadota</taxon>
        <taxon>Betaproteobacteria</taxon>
        <taxon>Burkholderiales</taxon>
        <taxon>Xylophilus</taxon>
    </lineage>
</organism>
<dbReference type="Proteomes" id="UP000464787">
    <property type="component" value="Chromosome"/>
</dbReference>
<reference evidence="2 3" key="1">
    <citation type="submission" date="2020-01" db="EMBL/GenBank/DDBJ databases">
        <title>Genome sequencing of strain KACC 21265.</title>
        <authorList>
            <person name="Heo J."/>
            <person name="Kim S.-J."/>
            <person name="Kim J.-S."/>
            <person name="Hong S.-B."/>
            <person name="Kwon S.-W."/>
        </authorList>
    </citation>
    <scope>NUCLEOTIDE SEQUENCE [LARGE SCALE GENOMIC DNA]</scope>
    <source>
        <strain evidence="2 3">KACC 21265</strain>
    </source>
</reference>
<dbReference type="KEGG" id="xyk:GT347_20215"/>
<dbReference type="AlphaFoldDB" id="A0A857JAN1"/>
<feature type="compositionally biased region" description="Low complexity" evidence="1">
    <location>
        <begin position="102"/>
        <end position="112"/>
    </location>
</feature>
<evidence type="ECO:0000313" key="3">
    <source>
        <dbReference type="Proteomes" id="UP000464787"/>
    </source>
</evidence>
<evidence type="ECO:0000256" key="1">
    <source>
        <dbReference type="SAM" id="MobiDB-lite"/>
    </source>
</evidence>
<dbReference type="EMBL" id="CP047650">
    <property type="protein sequence ID" value="QHJ00100.1"/>
    <property type="molecule type" value="Genomic_DNA"/>
</dbReference>
<name>A0A857JAN1_9BURK</name>
<sequence>MSTTVLNFSTDINRARLTSLRRRLAAKPQAIADVAKAIGIHRGTMLRYFQHIRAEIHVTRWEKRRANIVAIYALGAGPDAPRPMSEARPVATTTARAKRAAPRPTRAPRTYCYRPQPARRDWSVAMIFGPAGATA</sequence>